<dbReference type="Pfam" id="PF21902">
    <property type="entry name" value="PTM1-like_N"/>
    <property type="match status" value="1"/>
</dbReference>
<dbReference type="GO" id="GO:0042147">
    <property type="term" value="P:retrograde transport, endosome to Golgi"/>
    <property type="evidence" value="ECO:0007669"/>
    <property type="project" value="TreeGrafter"/>
</dbReference>
<protein>
    <submittedName>
        <fullName evidence="11">ARAD1D49412p</fullName>
    </submittedName>
</protein>
<keyword evidence="4 8" id="KW-0732">Signal</keyword>
<evidence type="ECO:0000256" key="6">
    <source>
        <dbReference type="ARBA" id="ARBA00023136"/>
    </source>
</evidence>
<feature type="transmembrane region" description="Helical" evidence="7">
    <location>
        <begin position="212"/>
        <end position="233"/>
    </location>
</feature>
<dbReference type="GO" id="GO:0005829">
    <property type="term" value="C:cytosol"/>
    <property type="evidence" value="ECO:0007669"/>
    <property type="project" value="GOC"/>
</dbReference>
<evidence type="ECO:0000256" key="7">
    <source>
        <dbReference type="SAM" id="Phobius"/>
    </source>
</evidence>
<reference evidence="11" key="1">
    <citation type="submission" date="2014-02" db="EMBL/GenBank/DDBJ databases">
        <authorList>
            <person name="Genoscope - CEA"/>
        </authorList>
    </citation>
    <scope>NUCLEOTIDE SEQUENCE</scope>
    <source>
        <strain evidence="11">LS3</strain>
    </source>
</reference>
<evidence type="ECO:0000256" key="4">
    <source>
        <dbReference type="ARBA" id="ARBA00022729"/>
    </source>
</evidence>
<evidence type="ECO:0000256" key="8">
    <source>
        <dbReference type="SAM" id="SignalP"/>
    </source>
</evidence>
<feature type="chain" id="PRO_5001593310" evidence="8">
    <location>
        <begin position="18"/>
        <end position="453"/>
    </location>
</feature>
<dbReference type="PhylomeDB" id="A0A060TJT5"/>
<dbReference type="Pfam" id="PF06814">
    <property type="entry name" value="GOST_TM"/>
    <property type="match status" value="1"/>
</dbReference>
<evidence type="ECO:0000256" key="1">
    <source>
        <dbReference type="ARBA" id="ARBA00004141"/>
    </source>
</evidence>
<feature type="transmembrane region" description="Helical" evidence="7">
    <location>
        <begin position="283"/>
        <end position="302"/>
    </location>
</feature>
<feature type="transmembrane region" description="Helical" evidence="7">
    <location>
        <begin position="180"/>
        <end position="200"/>
    </location>
</feature>
<evidence type="ECO:0000259" key="10">
    <source>
        <dbReference type="Pfam" id="PF21902"/>
    </source>
</evidence>
<feature type="domain" description="GOST seven transmembrane" evidence="9">
    <location>
        <begin position="176"/>
        <end position="422"/>
    </location>
</feature>
<dbReference type="InterPro" id="IPR053937">
    <property type="entry name" value="GOST_TM"/>
</dbReference>
<dbReference type="InterPro" id="IPR053938">
    <property type="entry name" value="PTM1-like_N"/>
</dbReference>
<dbReference type="PANTHER" id="PTHR21229">
    <property type="entry name" value="LUNG SEVEN TRANSMEMBRANE RECEPTOR"/>
    <property type="match status" value="1"/>
</dbReference>
<dbReference type="GO" id="GO:0005794">
    <property type="term" value="C:Golgi apparatus"/>
    <property type="evidence" value="ECO:0007669"/>
    <property type="project" value="TreeGrafter"/>
</dbReference>
<comment type="subcellular location">
    <subcellularLocation>
        <location evidence="1">Membrane</location>
        <topology evidence="1">Multi-pass membrane protein</topology>
    </subcellularLocation>
</comment>
<dbReference type="PANTHER" id="PTHR21229:SF1">
    <property type="entry name" value="GH17801P"/>
    <property type="match status" value="1"/>
</dbReference>
<accession>A0A060TJT5</accession>
<feature type="signal peptide" evidence="8">
    <location>
        <begin position="1"/>
        <end position="17"/>
    </location>
</feature>
<organism evidence="11">
    <name type="scientific">Blastobotrys adeninivorans</name>
    <name type="common">Yeast</name>
    <name type="synonym">Arxula adeninivorans</name>
    <dbReference type="NCBI Taxonomy" id="409370"/>
    <lineage>
        <taxon>Eukaryota</taxon>
        <taxon>Fungi</taxon>
        <taxon>Dikarya</taxon>
        <taxon>Ascomycota</taxon>
        <taxon>Saccharomycotina</taxon>
        <taxon>Dipodascomycetes</taxon>
        <taxon>Dipodascales</taxon>
        <taxon>Trichomonascaceae</taxon>
        <taxon>Blastobotrys</taxon>
    </lineage>
</organism>
<reference evidence="11" key="2">
    <citation type="submission" date="2014-06" db="EMBL/GenBank/DDBJ databases">
        <title>The complete genome of Blastobotrys (Arxula) adeninivorans LS3 - a yeast of biotechnological interest.</title>
        <authorList>
            <person name="Kunze G."/>
            <person name="Gaillardin C."/>
            <person name="Czernicka M."/>
            <person name="Durrens P."/>
            <person name="Martin T."/>
            <person name="Boer E."/>
            <person name="Gabaldon T."/>
            <person name="Cruz J."/>
            <person name="Talla E."/>
            <person name="Marck C."/>
            <person name="Goffeau A."/>
            <person name="Barbe V."/>
            <person name="Baret P."/>
            <person name="Baronian K."/>
            <person name="Beier S."/>
            <person name="Bleykasten C."/>
            <person name="Bode R."/>
            <person name="Casaregola S."/>
            <person name="Despons L."/>
            <person name="Fairhead C."/>
            <person name="Giersberg M."/>
            <person name="Gierski P."/>
            <person name="Hahnel U."/>
            <person name="Hartmann A."/>
            <person name="Jankowska D."/>
            <person name="Jubin C."/>
            <person name="Jung P."/>
            <person name="Lafontaine I."/>
            <person name="Leh-Louis V."/>
            <person name="Lemaire M."/>
            <person name="Marcet-Houben M."/>
            <person name="Mascher M."/>
            <person name="Morel G."/>
            <person name="Richard G.-F."/>
            <person name="Riechen J."/>
            <person name="Sacerdot C."/>
            <person name="Sarkar A."/>
            <person name="Savel G."/>
            <person name="Schacherer J."/>
            <person name="Sherman D."/>
            <person name="Straub M.-L."/>
            <person name="Stein N."/>
            <person name="Thierry A."/>
            <person name="Trautwein-Schult A."/>
            <person name="Westhof E."/>
            <person name="Worch S."/>
            <person name="Dujon B."/>
            <person name="Souciet J.-L."/>
            <person name="Wincker P."/>
            <person name="Scholz U."/>
            <person name="Neuveglise N."/>
        </authorList>
    </citation>
    <scope>NUCLEOTIDE SEQUENCE</scope>
    <source>
        <strain evidence="11">LS3</strain>
    </source>
</reference>
<name>A0A060TJT5_BLAAD</name>
<evidence type="ECO:0000256" key="2">
    <source>
        <dbReference type="ARBA" id="ARBA00007883"/>
    </source>
</evidence>
<feature type="transmembrane region" description="Helical" evidence="7">
    <location>
        <begin position="245"/>
        <end position="271"/>
    </location>
</feature>
<keyword evidence="6 7" id="KW-0472">Membrane</keyword>
<sequence length="453" mass="51178">MLGAVPLLLLLCSTAIANIIQLEMNEMECVGMYSRKDWGGPVNPYIEVNITDTKSGKDDDWIALVIFEHRNLGLLGADIPMDPTKKYVCDDAAIASNLCDKEQHGQFIVSALANSTSYGKILTKRLDYSNPETLKYNVEKSGFYCVYTYTPNKNDLYSGVAEFRNAFGHLAASQIPKLPFYGGAALAYSLVLALWMFAYVRHRAAILPVQNYITAFCGFLVIEMVVTWRYYVYMNNGASTGTTTYTVVLSVLIAFRYAYFFFLLLIVSMGYGMVKPSLGSTMWECQALAGLHFVFTLLSAYVSSPERASPFVMFLCFLPLGLTLTTFVLWIMNSLTSTIRELEGHLLYNKAQRYQTLWRLLLGSIIFICVYAITNFLILMTESTLDSSSSWKSRWFMLEGFPNLVCFVDFCVIAYIWRPSTKDRSFAMSSQIAQNENEAQEFEIGSLRESMDE</sequence>
<evidence type="ECO:0000259" key="9">
    <source>
        <dbReference type="Pfam" id="PF06814"/>
    </source>
</evidence>
<dbReference type="GO" id="GO:0016020">
    <property type="term" value="C:membrane"/>
    <property type="evidence" value="ECO:0007669"/>
    <property type="project" value="UniProtKB-SubCell"/>
</dbReference>
<comment type="similarity">
    <text evidence="2">Belongs to the LU7TM family.</text>
</comment>
<feature type="transmembrane region" description="Helical" evidence="7">
    <location>
        <begin position="308"/>
        <end position="332"/>
    </location>
</feature>
<dbReference type="EMBL" id="HG937694">
    <property type="protein sequence ID" value="CDP39082.1"/>
    <property type="molecule type" value="Genomic_DNA"/>
</dbReference>
<dbReference type="AlphaFoldDB" id="A0A060TJT5"/>
<evidence type="ECO:0000313" key="11">
    <source>
        <dbReference type="EMBL" id="CDP39082.1"/>
    </source>
</evidence>
<keyword evidence="3 7" id="KW-0812">Transmembrane</keyword>
<proteinExistence type="inferred from homology"/>
<feature type="transmembrane region" description="Helical" evidence="7">
    <location>
        <begin position="400"/>
        <end position="417"/>
    </location>
</feature>
<feature type="transmembrane region" description="Helical" evidence="7">
    <location>
        <begin position="360"/>
        <end position="380"/>
    </location>
</feature>
<evidence type="ECO:0000256" key="3">
    <source>
        <dbReference type="ARBA" id="ARBA00022692"/>
    </source>
</evidence>
<feature type="domain" description="PTM1-like N-terminal" evidence="10">
    <location>
        <begin position="26"/>
        <end position="165"/>
    </location>
</feature>
<dbReference type="InterPro" id="IPR009637">
    <property type="entry name" value="GPR107/GPR108-like"/>
</dbReference>
<keyword evidence="5 7" id="KW-1133">Transmembrane helix</keyword>
<evidence type="ECO:0000256" key="5">
    <source>
        <dbReference type="ARBA" id="ARBA00022989"/>
    </source>
</evidence>
<gene>
    <name evidence="11" type="ORF">GNLVRS02_ARAD1D49412g</name>
</gene>